<dbReference type="Gene3D" id="3.40.33.10">
    <property type="entry name" value="CAP"/>
    <property type="match status" value="1"/>
</dbReference>
<dbReference type="InterPro" id="IPR001283">
    <property type="entry name" value="CRISP-related"/>
</dbReference>
<sequence length="237" mass="26955">MNNVLYFVMLICGVTAEFPTAEERKEIVELHAQLRESVDPPARKMMFMNYSIELEKLAHDWAANCSFAELSVYSLPNDIFATVDSFEEKPTFEEFLKGIVSQKELYNYEQNYCRGYCYDYKVMVLEAANAVGCARRKCFIKSSPTHFTNLVLCLYKPAHKPGGLPYESGESCSDCPTGFQCYRKQCLKTLTQMKTSNKKQALQQARTAFEVSDIPTSFSSSISSFGILLIQTLLFFV</sequence>
<dbReference type="SUPFAM" id="SSF55797">
    <property type="entry name" value="PR-1-like"/>
    <property type="match status" value="1"/>
</dbReference>
<dbReference type="CDD" id="cd05380">
    <property type="entry name" value="CAP_euk"/>
    <property type="match status" value="1"/>
</dbReference>
<evidence type="ECO:0000256" key="1">
    <source>
        <dbReference type="SAM" id="SignalP"/>
    </source>
</evidence>
<evidence type="ECO:0000313" key="3">
    <source>
        <dbReference type="WBParaSite" id="MCU_010902-RA"/>
    </source>
</evidence>
<dbReference type="SMART" id="SM00198">
    <property type="entry name" value="SCP"/>
    <property type="match status" value="1"/>
</dbReference>
<evidence type="ECO:0000259" key="2">
    <source>
        <dbReference type="SMART" id="SM00198"/>
    </source>
</evidence>
<protein>
    <submittedName>
        <fullName evidence="3">SCP domain-containing protein</fullName>
    </submittedName>
</protein>
<name>A0A5K3FRG0_MESCO</name>
<feature type="signal peptide" evidence="1">
    <location>
        <begin position="1"/>
        <end position="16"/>
    </location>
</feature>
<dbReference type="InterPro" id="IPR014044">
    <property type="entry name" value="CAP_dom"/>
</dbReference>
<dbReference type="PANTHER" id="PTHR10334">
    <property type="entry name" value="CYSTEINE-RICH SECRETORY PROTEIN-RELATED"/>
    <property type="match status" value="1"/>
</dbReference>
<organism evidence="3">
    <name type="scientific">Mesocestoides corti</name>
    <name type="common">Flatworm</name>
    <dbReference type="NCBI Taxonomy" id="53468"/>
    <lineage>
        <taxon>Eukaryota</taxon>
        <taxon>Metazoa</taxon>
        <taxon>Spiralia</taxon>
        <taxon>Lophotrochozoa</taxon>
        <taxon>Platyhelminthes</taxon>
        <taxon>Cestoda</taxon>
        <taxon>Eucestoda</taxon>
        <taxon>Cyclophyllidea</taxon>
        <taxon>Mesocestoididae</taxon>
        <taxon>Mesocestoides</taxon>
    </lineage>
</organism>
<dbReference type="InterPro" id="IPR035940">
    <property type="entry name" value="CAP_sf"/>
</dbReference>
<keyword evidence="1" id="KW-0732">Signal</keyword>
<dbReference type="AlphaFoldDB" id="A0A5K3FRG0"/>
<accession>A0A5K3FRG0</accession>
<feature type="domain" description="SCP" evidence="2">
    <location>
        <begin position="22"/>
        <end position="162"/>
    </location>
</feature>
<proteinExistence type="predicted"/>
<dbReference type="Pfam" id="PF00188">
    <property type="entry name" value="CAP"/>
    <property type="match status" value="1"/>
</dbReference>
<feature type="chain" id="PRO_5024301602" evidence="1">
    <location>
        <begin position="17"/>
        <end position="237"/>
    </location>
</feature>
<reference evidence="3" key="1">
    <citation type="submission" date="2019-11" db="UniProtKB">
        <authorList>
            <consortium name="WormBaseParasite"/>
        </authorList>
    </citation>
    <scope>IDENTIFICATION</scope>
</reference>
<dbReference type="WBParaSite" id="MCU_010902-RA">
    <property type="protein sequence ID" value="MCU_010902-RA"/>
    <property type="gene ID" value="MCU_010902"/>
</dbReference>